<dbReference type="InterPro" id="IPR008914">
    <property type="entry name" value="PEBP"/>
</dbReference>
<dbReference type="FunFam" id="3.90.280.10:FF:000001">
    <property type="entry name" value="Terminal flower 1"/>
    <property type="match status" value="1"/>
</dbReference>
<dbReference type="Gramene" id="OB11G17860.1">
    <property type="protein sequence ID" value="OB11G17860.1"/>
    <property type="gene ID" value="OB11G17860"/>
</dbReference>
<reference evidence="4" key="2">
    <citation type="submission" date="2013-04" db="UniProtKB">
        <authorList>
            <consortium name="EnsemblPlants"/>
        </authorList>
    </citation>
    <scope>IDENTIFICATION</scope>
</reference>
<dbReference type="Pfam" id="PF01161">
    <property type="entry name" value="PBP"/>
    <property type="match status" value="1"/>
</dbReference>
<dbReference type="InterPro" id="IPR035810">
    <property type="entry name" value="PEBP_euk"/>
</dbReference>
<dbReference type="InterPro" id="IPR036610">
    <property type="entry name" value="PEBP-like_sf"/>
</dbReference>
<dbReference type="EnsemblPlants" id="OB11G17860.1">
    <property type="protein sequence ID" value="OB11G17860.1"/>
    <property type="gene ID" value="OB11G17860"/>
</dbReference>
<dbReference type="Gene3D" id="3.90.280.10">
    <property type="entry name" value="PEBP-like"/>
    <property type="match status" value="2"/>
</dbReference>
<dbReference type="GO" id="GO:0010229">
    <property type="term" value="P:inflorescence development"/>
    <property type="evidence" value="ECO:0007669"/>
    <property type="project" value="UniProtKB-ARBA"/>
</dbReference>
<sequence length="288" mass="33189">MSRDPLVVGHVVGDIVDPFVTTASLRVFFNSKEMTNGSELKPSQVLNQPRIYIEGRDMRTLYTLVMVDPDAPSPSNPTKREYLHWLVTDIPETTDARFGNEIVPYESPRPTAGIHRFVFILFRQSVRQTTYAPGWRQNFNTRDFSELYSLGSPVAALFFNCQRIHRFVFILFRQSVRQTTYAPGWRQNFNTRDFSELSSLGSPVAALFFNCQRENGCGGRRGRIRAALNSEYLQQYFVTQPITPMVWAFKMLGVLKLYGLDSYARIYVPLPTHHGLRLGPDHFQKFLF</sequence>
<protein>
    <submittedName>
        <fullName evidence="4">Uncharacterized protein</fullName>
    </submittedName>
</protein>
<dbReference type="GO" id="GO:0009908">
    <property type="term" value="P:flower development"/>
    <property type="evidence" value="ECO:0007669"/>
    <property type="project" value="UniProtKB-KW"/>
</dbReference>
<evidence type="ECO:0000313" key="5">
    <source>
        <dbReference type="Proteomes" id="UP000006038"/>
    </source>
</evidence>
<proteinExistence type="inferred from homology"/>
<dbReference type="GO" id="GO:0009909">
    <property type="term" value="P:regulation of flower development"/>
    <property type="evidence" value="ECO:0007669"/>
    <property type="project" value="UniProtKB-ARBA"/>
</dbReference>
<keyword evidence="3" id="KW-0287">Flowering</keyword>
<evidence type="ECO:0000256" key="1">
    <source>
        <dbReference type="ARBA" id="ARBA00007091"/>
    </source>
</evidence>
<dbReference type="Proteomes" id="UP000006038">
    <property type="component" value="Chromosome 11"/>
</dbReference>
<dbReference type="HOGENOM" id="CLU_967631_0_0_1"/>
<organism evidence="4">
    <name type="scientific">Oryza brachyantha</name>
    <name type="common">malo sina</name>
    <dbReference type="NCBI Taxonomy" id="4533"/>
    <lineage>
        <taxon>Eukaryota</taxon>
        <taxon>Viridiplantae</taxon>
        <taxon>Streptophyta</taxon>
        <taxon>Embryophyta</taxon>
        <taxon>Tracheophyta</taxon>
        <taxon>Spermatophyta</taxon>
        <taxon>Magnoliopsida</taxon>
        <taxon>Liliopsida</taxon>
        <taxon>Poales</taxon>
        <taxon>Poaceae</taxon>
        <taxon>BOP clade</taxon>
        <taxon>Oryzoideae</taxon>
        <taxon>Oryzeae</taxon>
        <taxon>Oryzinae</taxon>
        <taxon>Oryza</taxon>
    </lineage>
</organism>
<accession>J3N7K0</accession>
<keyword evidence="2" id="KW-0221">Differentiation</keyword>
<keyword evidence="5" id="KW-1185">Reference proteome</keyword>
<dbReference type="OMA" id="ENGCGHE"/>
<dbReference type="PROSITE" id="PS01220">
    <property type="entry name" value="PBP"/>
    <property type="match status" value="1"/>
</dbReference>
<dbReference type="PANTHER" id="PTHR11362:SF87">
    <property type="entry name" value="OS11G0293800 PROTEIN"/>
    <property type="match status" value="1"/>
</dbReference>
<dbReference type="STRING" id="4533.J3N7K0"/>
<reference evidence="4" key="1">
    <citation type="journal article" date="2013" name="Nat. Commun.">
        <title>Whole-genome sequencing of Oryza brachyantha reveals mechanisms underlying Oryza genome evolution.</title>
        <authorList>
            <person name="Chen J."/>
            <person name="Huang Q."/>
            <person name="Gao D."/>
            <person name="Wang J."/>
            <person name="Lang Y."/>
            <person name="Liu T."/>
            <person name="Li B."/>
            <person name="Bai Z."/>
            <person name="Luis Goicoechea J."/>
            <person name="Liang C."/>
            <person name="Chen C."/>
            <person name="Zhang W."/>
            <person name="Sun S."/>
            <person name="Liao Y."/>
            <person name="Zhang X."/>
            <person name="Yang L."/>
            <person name="Song C."/>
            <person name="Wang M."/>
            <person name="Shi J."/>
            <person name="Liu G."/>
            <person name="Liu J."/>
            <person name="Zhou H."/>
            <person name="Zhou W."/>
            <person name="Yu Q."/>
            <person name="An N."/>
            <person name="Chen Y."/>
            <person name="Cai Q."/>
            <person name="Wang B."/>
            <person name="Liu B."/>
            <person name="Min J."/>
            <person name="Huang Y."/>
            <person name="Wu H."/>
            <person name="Li Z."/>
            <person name="Zhang Y."/>
            <person name="Yin Y."/>
            <person name="Song W."/>
            <person name="Jiang J."/>
            <person name="Jackson S.A."/>
            <person name="Wing R.A."/>
            <person name="Wang J."/>
            <person name="Chen M."/>
        </authorList>
    </citation>
    <scope>NUCLEOTIDE SEQUENCE [LARGE SCALE GENOMIC DNA]</scope>
    <source>
        <strain evidence="4">cv. IRGC 101232</strain>
    </source>
</reference>
<dbReference type="GO" id="GO:0030154">
    <property type="term" value="P:cell differentiation"/>
    <property type="evidence" value="ECO:0007669"/>
    <property type="project" value="UniProtKB-KW"/>
</dbReference>
<dbReference type="AlphaFoldDB" id="J3N7K0"/>
<dbReference type="InterPro" id="IPR001858">
    <property type="entry name" value="Phosphatidylethanolamine-bd_CS"/>
</dbReference>
<dbReference type="PANTHER" id="PTHR11362">
    <property type="entry name" value="PHOSPHATIDYLETHANOLAMINE-BINDING PROTEIN"/>
    <property type="match status" value="1"/>
</dbReference>
<dbReference type="CDD" id="cd00866">
    <property type="entry name" value="PEBP_euk"/>
    <property type="match status" value="1"/>
</dbReference>
<dbReference type="eggNOG" id="KOG3346">
    <property type="taxonomic scope" value="Eukaryota"/>
</dbReference>
<dbReference type="GO" id="GO:0048510">
    <property type="term" value="P:regulation of timing of transition from vegetative to reproductive phase"/>
    <property type="evidence" value="ECO:0007669"/>
    <property type="project" value="UniProtKB-ARBA"/>
</dbReference>
<evidence type="ECO:0000256" key="2">
    <source>
        <dbReference type="ARBA" id="ARBA00022782"/>
    </source>
</evidence>
<evidence type="ECO:0000256" key="3">
    <source>
        <dbReference type="ARBA" id="ARBA00023089"/>
    </source>
</evidence>
<dbReference type="SUPFAM" id="SSF49777">
    <property type="entry name" value="PEBP-like"/>
    <property type="match status" value="2"/>
</dbReference>
<name>J3N7K0_ORYBR</name>
<comment type="similarity">
    <text evidence="1">Belongs to the phosphatidylethanolamine-binding protein family.</text>
</comment>
<dbReference type="GO" id="GO:0048573">
    <property type="term" value="P:photoperiodism, flowering"/>
    <property type="evidence" value="ECO:0007669"/>
    <property type="project" value="UniProtKB-ARBA"/>
</dbReference>
<evidence type="ECO:0000313" key="4">
    <source>
        <dbReference type="EnsemblPlants" id="OB11G17860.1"/>
    </source>
</evidence>